<dbReference type="Pfam" id="PF01607">
    <property type="entry name" value="CBM_14"/>
    <property type="match status" value="6"/>
</dbReference>
<name>A0A3P7GT20_TOXCA</name>
<keyword evidence="2" id="KW-0732">Signal</keyword>
<keyword evidence="5" id="KW-0325">Glycoprotein</keyword>
<evidence type="ECO:0000259" key="6">
    <source>
        <dbReference type="PROSITE" id="PS50940"/>
    </source>
</evidence>
<evidence type="ECO:0000256" key="5">
    <source>
        <dbReference type="ARBA" id="ARBA00023180"/>
    </source>
</evidence>
<evidence type="ECO:0000256" key="3">
    <source>
        <dbReference type="ARBA" id="ARBA00022737"/>
    </source>
</evidence>
<dbReference type="SUPFAM" id="SSF57625">
    <property type="entry name" value="Invertebrate chitin-binding proteins"/>
    <property type="match status" value="6"/>
</dbReference>
<dbReference type="PROSITE" id="PS50940">
    <property type="entry name" value="CHIT_BIND_II"/>
    <property type="match status" value="6"/>
</dbReference>
<organism evidence="7">
    <name type="scientific">Toxocara canis</name>
    <name type="common">Canine roundworm</name>
    <dbReference type="NCBI Taxonomy" id="6265"/>
    <lineage>
        <taxon>Eukaryota</taxon>
        <taxon>Metazoa</taxon>
        <taxon>Ecdysozoa</taxon>
        <taxon>Nematoda</taxon>
        <taxon>Chromadorea</taxon>
        <taxon>Rhabditida</taxon>
        <taxon>Spirurina</taxon>
        <taxon>Ascaridomorpha</taxon>
        <taxon>Ascaridoidea</taxon>
        <taxon>Toxocaridae</taxon>
        <taxon>Toxocara</taxon>
    </lineage>
</organism>
<dbReference type="InterPro" id="IPR002557">
    <property type="entry name" value="Chitin-bd_dom"/>
</dbReference>
<feature type="domain" description="Chitin-binding type-2" evidence="6">
    <location>
        <begin position="482"/>
        <end position="538"/>
    </location>
</feature>
<dbReference type="GO" id="GO:0008061">
    <property type="term" value="F:chitin binding"/>
    <property type="evidence" value="ECO:0007669"/>
    <property type="project" value="UniProtKB-KW"/>
</dbReference>
<dbReference type="InterPro" id="IPR036508">
    <property type="entry name" value="Chitin-bd_dom_sf"/>
</dbReference>
<dbReference type="GO" id="GO:0005576">
    <property type="term" value="C:extracellular region"/>
    <property type="evidence" value="ECO:0007669"/>
    <property type="project" value="InterPro"/>
</dbReference>
<gene>
    <name evidence="7" type="ORF">TCNE_LOCUS11866</name>
</gene>
<evidence type="ECO:0000256" key="4">
    <source>
        <dbReference type="ARBA" id="ARBA00023157"/>
    </source>
</evidence>
<keyword evidence="4" id="KW-1015">Disulfide bond</keyword>
<dbReference type="SMART" id="SM00494">
    <property type="entry name" value="ChtBD2"/>
    <property type="match status" value="6"/>
</dbReference>
<sequence length="704" mass="78417">MVAAVGVEGVVRNHRLASMKSAFVVLLVTLVAWVESMHHYVHPLAHRQPGRGGVFCHNRHDGRYAVGCVPEFVSCSAKVSVVMSCRRGLYFDEHARRCVPKLYASSCYGHGHPRPHHGYIPSLKLAEAEPVVYNFCAHRQDGDYSIGCTSCYISCSAKRPIAMECPAGLVLDEASDSCVGRAYAKVCGGIPTTTIPPPASEATTLRPYYKPCHHHHNGFFGIGCSSRYLACIDGRPTYHWCRHGLRFDERRQICAPETNTSVFASRYAYLRTQRNGESLSDFTGIVNRQHEMAEFNAITLEQMKCLVWIYGLHTIKDADIRTRAIRKIDGSPQATLEELSLEIQQFLNIKQDINGATLQMRLDTGADVTLLSVIRWIKISRPKLLPPPVKLKSANNKDIKCWEEVGATGLIVEYGGVRGQRIIGCSLNVMFVEERWSWFGDGFGKICCSRHTGKAAGEFVAWVESMHHYVHPLAHRQPGRGGVFCHNRHDGRYAVGCVPEFVSCSAKVSVVMSCRRGLYFDEHARRCVPKLYASSCYGHGHPRPHHGYIPSLKLAEAEPVVYNFCAHRQDGDYSIGCTSCYISCSAKRPIAMECPAGLVLDEASDSCVGRAYAKVCGGIPTTTIPPPASEATTLRPYYKPCHHHHNGFFGIGCSSRYLACIDGRPTYHWCRHGLRFDERRQICAPEHMVKPCVGLHGPAEHWED</sequence>
<evidence type="ECO:0000313" key="7">
    <source>
        <dbReference type="EMBL" id="VDM43187.1"/>
    </source>
</evidence>
<feature type="domain" description="Chitin-binding type-2" evidence="6">
    <location>
        <begin position="638"/>
        <end position="694"/>
    </location>
</feature>
<reference evidence="7" key="1">
    <citation type="submission" date="2018-11" db="EMBL/GenBank/DDBJ databases">
        <authorList>
            <consortium name="Pathogen Informatics"/>
        </authorList>
    </citation>
    <scope>NUCLEOTIDE SEQUENCE [LARGE SCALE GENOMIC DNA]</scope>
</reference>
<dbReference type="PANTHER" id="PTHR23301:SF0">
    <property type="entry name" value="CHITIN-BINDING TYPE-2 DOMAIN-CONTAINING PROTEIN-RELATED"/>
    <property type="match status" value="1"/>
</dbReference>
<dbReference type="InterPro" id="IPR051940">
    <property type="entry name" value="Chitin_bind-dev_reg"/>
</dbReference>
<feature type="domain" description="Chitin-binding type-2" evidence="6">
    <location>
        <begin position="53"/>
        <end position="109"/>
    </location>
</feature>
<keyword evidence="1" id="KW-0147">Chitin-binding</keyword>
<dbReference type="EMBL" id="UYWY01021021">
    <property type="protein sequence ID" value="VDM43187.1"/>
    <property type="molecule type" value="Genomic_DNA"/>
</dbReference>
<feature type="domain" description="Chitin-binding type-2" evidence="6">
    <location>
        <begin position="209"/>
        <end position="264"/>
    </location>
</feature>
<dbReference type="InterPro" id="IPR021109">
    <property type="entry name" value="Peptidase_aspartic_dom_sf"/>
</dbReference>
<proteinExistence type="predicted"/>
<protein>
    <recommendedName>
        <fullName evidence="6">Chitin-binding type-2 domain-containing protein</fullName>
    </recommendedName>
</protein>
<dbReference type="SUPFAM" id="SSF50630">
    <property type="entry name" value="Acid proteases"/>
    <property type="match status" value="1"/>
</dbReference>
<feature type="domain" description="Chitin-binding type-2" evidence="6">
    <location>
        <begin position="562"/>
        <end position="618"/>
    </location>
</feature>
<dbReference type="PANTHER" id="PTHR23301">
    <property type="entry name" value="CHITIN BINDING PERITROPHIN-A"/>
    <property type="match status" value="1"/>
</dbReference>
<evidence type="ECO:0000256" key="2">
    <source>
        <dbReference type="ARBA" id="ARBA00022729"/>
    </source>
</evidence>
<dbReference type="AlphaFoldDB" id="A0A3P7GT20"/>
<keyword evidence="3" id="KW-0677">Repeat</keyword>
<feature type="domain" description="Chitin-binding type-2" evidence="6">
    <location>
        <begin position="133"/>
        <end position="189"/>
    </location>
</feature>
<evidence type="ECO:0000256" key="1">
    <source>
        <dbReference type="ARBA" id="ARBA00022669"/>
    </source>
</evidence>
<accession>A0A3P7GT20</accession>